<evidence type="ECO:0000259" key="1">
    <source>
        <dbReference type="Pfam" id="PF01965"/>
    </source>
</evidence>
<protein>
    <submittedName>
        <fullName evidence="2">Class I glutamine amidotransferase-like protein</fullName>
    </submittedName>
</protein>
<dbReference type="Pfam" id="PF01965">
    <property type="entry name" value="DJ-1_PfpI"/>
    <property type="match status" value="1"/>
</dbReference>
<accession>A0A5N7DR41</accession>
<keyword evidence="2" id="KW-0315">Glutamine amidotransferase</keyword>
<keyword evidence="3" id="KW-1185">Reference proteome</keyword>
<reference evidence="2 3" key="1">
    <citation type="submission" date="2019-04" db="EMBL/GenBank/DDBJ databases">
        <authorList>
            <consortium name="DOE Joint Genome Institute"/>
            <person name="Mondo S."/>
            <person name="Kjaerbolling I."/>
            <person name="Vesth T."/>
            <person name="Frisvad J.C."/>
            <person name="Nybo J.L."/>
            <person name="Theobald S."/>
            <person name="Kildgaard S."/>
            <person name="Isbrandt T."/>
            <person name="Kuo A."/>
            <person name="Sato A."/>
            <person name="Lyhne E.K."/>
            <person name="Kogle M.E."/>
            <person name="Wiebenga A."/>
            <person name="Kun R.S."/>
            <person name="Lubbers R.J."/>
            <person name="Makela M.R."/>
            <person name="Barry K."/>
            <person name="Chovatia M."/>
            <person name="Clum A."/>
            <person name="Daum C."/>
            <person name="Haridas S."/>
            <person name="He G."/>
            <person name="LaButti K."/>
            <person name="Lipzen A."/>
            <person name="Riley R."/>
            <person name="Salamov A."/>
            <person name="Simmons B.A."/>
            <person name="Magnuson J.K."/>
            <person name="Henrissat B."/>
            <person name="Mortensen U.H."/>
            <person name="Larsen T.O."/>
            <person name="Devries R.P."/>
            <person name="Grigoriev I.V."/>
            <person name="Machida M."/>
            <person name="Baker S.E."/>
            <person name="Andersen M.R."/>
            <person name="Cantor M.N."/>
            <person name="Hua S.X."/>
        </authorList>
    </citation>
    <scope>NUCLEOTIDE SEQUENCE [LARGE SCALE GENOMIC DNA]</scope>
    <source>
        <strain evidence="2 3">CBS 119388</strain>
    </source>
</reference>
<accession>A0A5N6IGX1</accession>
<name>A0A5N6IGX1_9EURO</name>
<dbReference type="GeneID" id="43670728"/>
<feature type="domain" description="DJ-1/PfpI" evidence="1">
    <location>
        <begin position="52"/>
        <end position="188"/>
    </location>
</feature>
<dbReference type="Proteomes" id="UP000325579">
    <property type="component" value="Unassembled WGS sequence"/>
</dbReference>
<organism evidence="2 3">
    <name type="scientific">Aspergillus pseudonomiae</name>
    <dbReference type="NCBI Taxonomy" id="1506151"/>
    <lineage>
        <taxon>Eukaryota</taxon>
        <taxon>Fungi</taxon>
        <taxon>Dikarya</taxon>
        <taxon>Ascomycota</taxon>
        <taxon>Pezizomycotina</taxon>
        <taxon>Eurotiomycetes</taxon>
        <taxon>Eurotiomycetidae</taxon>
        <taxon>Eurotiales</taxon>
        <taxon>Aspergillaceae</taxon>
        <taxon>Aspergillus</taxon>
        <taxon>Aspergillus subgen. Circumdati</taxon>
    </lineage>
</organism>
<dbReference type="PANTHER" id="PTHR43130:SF7">
    <property type="entry name" value="DJ-1_PFPI DOMAIN-CONTAINING PROTEIN"/>
    <property type="match status" value="1"/>
</dbReference>
<keyword evidence="2" id="KW-0808">Transferase</keyword>
<dbReference type="EMBL" id="ML736741">
    <property type="protein sequence ID" value="KAE8408856.1"/>
    <property type="molecule type" value="Genomic_DNA"/>
</dbReference>
<gene>
    <name evidence="2" type="ORF">BDV37DRAFT_278375</name>
</gene>
<dbReference type="InterPro" id="IPR029062">
    <property type="entry name" value="Class_I_gatase-like"/>
</dbReference>
<dbReference type="RefSeq" id="XP_031946175.1">
    <property type="nucleotide sequence ID" value="XM_032086037.1"/>
</dbReference>
<proteinExistence type="predicted"/>
<dbReference type="Gene3D" id="3.40.50.880">
    <property type="match status" value="1"/>
</dbReference>
<dbReference type="OrthoDB" id="5424793at2759"/>
<dbReference type="SUPFAM" id="SSF52317">
    <property type="entry name" value="Class I glutamine amidotransferase-like"/>
    <property type="match status" value="1"/>
</dbReference>
<evidence type="ECO:0000313" key="2">
    <source>
        <dbReference type="EMBL" id="KAE8408856.1"/>
    </source>
</evidence>
<evidence type="ECO:0000313" key="3">
    <source>
        <dbReference type="Proteomes" id="UP000325579"/>
    </source>
</evidence>
<dbReference type="PANTHER" id="PTHR43130">
    <property type="entry name" value="ARAC-FAMILY TRANSCRIPTIONAL REGULATOR"/>
    <property type="match status" value="1"/>
</dbReference>
<dbReference type="InterPro" id="IPR052158">
    <property type="entry name" value="INH-QAR"/>
</dbReference>
<sequence length="214" mass="23468">MSSNVLTVGVLLVGVNQLLDVSPVDLLGMLSTKYLKLAELPGSIQQEGLDISIRYISDVPGNHKVTADAALEVTHLIDSPECHPGKLDILMLPGSDQFRPSEEVVRFIKGHAASHGTTILTICTGTFMAAAAGVFDGKMATGPRTFYKELRQRFPQVNWVDQRWVQDGNTWSSGNITNGQDMISAFIRQRWPGILSETVLGMSDVAHRKDNYDN</sequence>
<dbReference type="GO" id="GO:0016740">
    <property type="term" value="F:transferase activity"/>
    <property type="evidence" value="ECO:0007669"/>
    <property type="project" value="UniProtKB-KW"/>
</dbReference>
<dbReference type="AlphaFoldDB" id="A0A5N6IGX1"/>
<dbReference type="InterPro" id="IPR002818">
    <property type="entry name" value="DJ-1/PfpI"/>
</dbReference>